<comment type="caution">
    <text evidence="3">The sequence shown here is derived from an EMBL/GenBank/DDBJ whole genome shotgun (WGS) entry which is preliminary data.</text>
</comment>
<feature type="region of interest" description="Disordered" evidence="1">
    <location>
        <begin position="353"/>
        <end position="388"/>
    </location>
</feature>
<feature type="compositionally biased region" description="Polar residues" evidence="1">
    <location>
        <begin position="301"/>
        <end position="317"/>
    </location>
</feature>
<keyword evidence="2" id="KW-1133">Transmembrane helix</keyword>
<keyword evidence="2" id="KW-0472">Membrane</keyword>
<keyword evidence="4" id="KW-1185">Reference proteome</keyword>
<feature type="transmembrane region" description="Helical" evidence="2">
    <location>
        <begin position="38"/>
        <end position="64"/>
    </location>
</feature>
<evidence type="ECO:0000313" key="3">
    <source>
        <dbReference type="EMBL" id="KAK7074693.1"/>
    </source>
</evidence>
<dbReference type="Proteomes" id="UP001381693">
    <property type="component" value="Unassembled WGS sequence"/>
</dbReference>
<feature type="region of interest" description="Disordered" evidence="1">
    <location>
        <begin position="222"/>
        <end position="257"/>
    </location>
</feature>
<feature type="compositionally biased region" description="Polar residues" evidence="1">
    <location>
        <begin position="368"/>
        <end position="388"/>
    </location>
</feature>
<sequence>MSNMLGSPETSVAFVSLSGTRPSPLKKKIFLNSYEDELVTAVVAVLLTGMFLAYLCLCCHVWGLHIRLLQLIKSLRPNENTNQSNRRTGANNRPPVSVPLVGRSQEDYLTPPPRYSLVNNSLPTYSCAFLRMLGLLKGPVQLRILVYVDPRVRGELVDNGPVESQFHVESLNEVFTSVDCTNQPKPDTSKEGMGATAAACSSLPSDGNLQLSESFERMFSDPYEASSSEHSADQSSISETSSVQSLSTDCSNENNPLPVPIVPVNEDSYIPQASGTFNNPVYPKLDDSSTTVTVSGDDMQESSCSLSPDAITSNCQDSKPPEISTDISVEVVSPGSNELARQDSDRNIVIPNEPENHIRIVSSEADNEQTPLESNDSASPTRTRSPDNSIKLLMKGIGGSEQVVYAHRSSANCYVANWPLPPRDTLDSDSLEVLVDGEPVEDIYLEFLNVDGRRVGLTQLQPSPRPSENALFTSATVNISPFPSSSIPQFSPQPVPVPSPFVTTSPPPYRP</sequence>
<gene>
    <name evidence="3" type="ORF">SK128_019902</name>
</gene>
<organism evidence="3 4">
    <name type="scientific">Halocaridina rubra</name>
    <name type="common">Hawaiian red shrimp</name>
    <dbReference type="NCBI Taxonomy" id="373956"/>
    <lineage>
        <taxon>Eukaryota</taxon>
        <taxon>Metazoa</taxon>
        <taxon>Ecdysozoa</taxon>
        <taxon>Arthropoda</taxon>
        <taxon>Crustacea</taxon>
        <taxon>Multicrustacea</taxon>
        <taxon>Malacostraca</taxon>
        <taxon>Eumalacostraca</taxon>
        <taxon>Eucarida</taxon>
        <taxon>Decapoda</taxon>
        <taxon>Pleocyemata</taxon>
        <taxon>Caridea</taxon>
        <taxon>Atyoidea</taxon>
        <taxon>Atyidae</taxon>
        <taxon>Halocaridina</taxon>
    </lineage>
</organism>
<dbReference type="AlphaFoldDB" id="A0AAN9A4I3"/>
<evidence type="ECO:0000256" key="1">
    <source>
        <dbReference type="SAM" id="MobiDB-lite"/>
    </source>
</evidence>
<proteinExistence type="predicted"/>
<keyword evidence="2" id="KW-0812">Transmembrane</keyword>
<feature type="region of interest" description="Disordered" evidence="1">
    <location>
        <begin position="288"/>
        <end position="322"/>
    </location>
</feature>
<reference evidence="3 4" key="1">
    <citation type="submission" date="2023-11" db="EMBL/GenBank/DDBJ databases">
        <title>Halocaridina rubra genome assembly.</title>
        <authorList>
            <person name="Smith C."/>
        </authorList>
    </citation>
    <scope>NUCLEOTIDE SEQUENCE [LARGE SCALE GENOMIC DNA]</scope>
    <source>
        <strain evidence="3">EP-1</strain>
        <tissue evidence="3">Whole</tissue>
    </source>
</reference>
<feature type="compositionally biased region" description="Low complexity" evidence="1">
    <location>
        <begin position="226"/>
        <end position="256"/>
    </location>
</feature>
<protein>
    <submittedName>
        <fullName evidence="3">Uncharacterized protein</fullName>
    </submittedName>
</protein>
<feature type="compositionally biased region" description="Pro residues" evidence="1">
    <location>
        <begin position="491"/>
        <end position="511"/>
    </location>
</feature>
<dbReference type="EMBL" id="JAXCGZ010011486">
    <property type="protein sequence ID" value="KAK7074693.1"/>
    <property type="molecule type" value="Genomic_DNA"/>
</dbReference>
<name>A0AAN9A4I3_HALRR</name>
<feature type="region of interest" description="Disordered" evidence="1">
    <location>
        <begin position="182"/>
        <end position="203"/>
    </location>
</feature>
<accession>A0AAN9A4I3</accession>
<feature type="region of interest" description="Disordered" evidence="1">
    <location>
        <begin position="483"/>
        <end position="511"/>
    </location>
</feature>
<evidence type="ECO:0000256" key="2">
    <source>
        <dbReference type="SAM" id="Phobius"/>
    </source>
</evidence>
<evidence type="ECO:0000313" key="4">
    <source>
        <dbReference type="Proteomes" id="UP001381693"/>
    </source>
</evidence>